<dbReference type="RefSeq" id="WP_344445373.1">
    <property type="nucleotide sequence ID" value="NZ_BAAALF010000160.1"/>
</dbReference>
<reference evidence="1 2" key="1">
    <citation type="journal article" date="2019" name="Int. J. Syst. Evol. Microbiol.">
        <title>The Global Catalogue of Microorganisms (GCM) 10K type strain sequencing project: providing services to taxonomists for standard genome sequencing and annotation.</title>
        <authorList>
            <consortium name="The Broad Institute Genomics Platform"/>
            <consortium name="The Broad Institute Genome Sequencing Center for Infectious Disease"/>
            <person name="Wu L."/>
            <person name="Ma J."/>
        </authorList>
    </citation>
    <scope>NUCLEOTIDE SEQUENCE [LARGE SCALE GENOMIC DNA]</scope>
    <source>
        <strain evidence="1 2">JCM 13004</strain>
    </source>
</reference>
<protein>
    <submittedName>
        <fullName evidence="1">Uncharacterized protein</fullName>
    </submittedName>
</protein>
<gene>
    <name evidence="1" type="ORF">GCM10009665_61630</name>
</gene>
<dbReference type="EMBL" id="BAAALF010000160">
    <property type="protein sequence ID" value="GAA1263779.1"/>
    <property type="molecule type" value="Genomic_DNA"/>
</dbReference>
<comment type="caution">
    <text evidence="1">The sequence shown here is derived from an EMBL/GenBank/DDBJ whole genome shotgun (WGS) entry which is preliminary data.</text>
</comment>
<evidence type="ECO:0000313" key="1">
    <source>
        <dbReference type="EMBL" id="GAA1263779.1"/>
    </source>
</evidence>
<accession>A0ABN1WSS3</accession>
<sequence length="121" mass="13619">MTAPVAMPNTLTMQAFPMNPDRLEAPVQLLDDAGTTWQLRKKRVDLRAVRRLMKDHAATIVLGESGGTRPRPVVDGERPMLWDKVKDDYKGPGGSGTAGRYLAHEFRADAERRMLYLEEHC</sequence>
<organism evidence="1 2">
    <name type="scientific">Kitasatospora nipponensis</name>
    <dbReference type="NCBI Taxonomy" id="258049"/>
    <lineage>
        <taxon>Bacteria</taxon>
        <taxon>Bacillati</taxon>
        <taxon>Actinomycetota</taxon>
        <taxon>Actinomycetes</taxon>
        <taxon>Kitasatosporales</taxon>
        <taxon>Streptomycetaceae</taxon>
        <taxon>Kitasatospora</taxon>
    </lineage>
</organism>
<evidence type="ECO:0000313" key="2">
    <source>
        <dbReference type="Proteomes" id="UP001500037"/>
    </source>
</evidence>
<name>A0ABN1WSS3_9ACTN</name>
<proteinExistence type="predicted"/>
<keyword evidence="2" id="KW-1185">Reference proteome</keyword>
<dbReference type="Proteomes" id="UP001500037">
    <property type="component" value="Unassembled WGS sequence"/>
</dbReference>